<dbReference type="EMBL" id="BNAS01000004">
    <property type="protein sequence ID" value="GHH74790.1"/>
    <property type="molecule type" value="Genomic_DNA"/>
</dbReference>
<keyword evidence="2" id="KW-1185">Reference proteome</keyword>
<dbReference type="AlphaFoldDB" id="A0A919G043"/>
<accession>A0A919G043</accession>
<dbReference type="Gene3D" id="1.10.4190.10">
    <property type="entry name" value="Urease accessory protein UreF"/>
    <property type="match status" value="1"/>
</dbReference>
<name>A0A919G043_9MICO</name>
<dbReference type="Proteomes" id="UP000627369">
    <property type="component" value="Unassembled WGS sequence"/>
</dbReference>
<gene>
    <name evidence="1" type="ORF">GCM10017772_29440</name>
</gene>
<protein>
    <submittedName>
        <fullName evidence="1">Urease accessory protein (UreF)</fullName>
    </submittedName>
</protein>
<proteinExistence type="predicted"/>
<dbReference type="InterPro" id="IPR038277">
    <property type="entry name" value="UreF_sf"/>
</dbReference>
<organism evidence="1 2">
    <name type="scientific">Promicromonospora soli</name>
    <dbReference type="NCBI Taxonomy" id="2035533"/>
    <lineage>
        <taxon>Bacteria</taxon>
        <taxon>Bacillati</taxon>
        <taxon>Actinomycetota</taxon>
        <taxon>Actinomycetes</taxon>
        <taxon>Micrococcales</taxon>
        <taxon>Promicromonosporaceae</taxon>
        <taxon>Promicromonospora</taxon>
    </lineage>
</organism>
<dbReference type="InterPro" id="IPR002639">
    <property type="entry name" value="UreF"/>
</dbReference>
<dbReference type="GO" id="GO:0016151">
    <property type="term" value="F:nickel cation binding"/>
    <property type="evidence" value="ECO:0007669"/>
    <property type="project" value="InterPro"/>
</dbReference>
<reference evidence="1" key="1">
    <citation type="journal article" date="2014" name="Int. J. Syst. Evol. Microbiol.">
        <title>Complete genome sequence of Corynebacterium casei LMG S-19264T (=DSM 44701T), isolated from a smear-ripened cheese.</title>
        <authorList>
            <consortium name="US DOE Joint Genome Institute (JGI-PGF)"/>
            <person name="Walter F."/>
            <person name="Albersmeier A."/>
            <person name="Kalinowski J."/>
            <person name="Ruckert C."/>
        </authorList>
    </citation>
    <scope>NUCLEOTIDE SEQUENCE</scope>
    <source>
        <strain evidence="1">CGMCC 4.7398</strain>
    </source>
</reference>
<dbReference type="Pfam" id="PF01730">
    <property type="entry name" value="UreF"/>
    <property type="match status" value="1"/>
</dbReference>
<evidence type="ECO:0000313" key="2">
    <source>
        <dbReference type="Proteomes" id="UP000627369"/>
    </source>
</evidence>
<comment type="caution">
    <text evidence="1">The sequence shown here is derived from an EMBL/GenBank/DDBJ whole genome shotgun (WGS) entry which is preliminary data.</text>
</comment>
<sequence length="251" mass="25436">MTSPHALSVAMLLADARLPSGGHAHSASLEPALLGGMPTGAVPAWLVGRATTVSLVEAGTAVVTARLFAAASEGPLTGASAGASDGAQVADPFDSFGLADVVGAWAARTPAPALRDAARLLGRGYLRLARTLWPDAPAVRALVAHDAVHGPLPRAIVLGAVAAATGLPAADTVRLTVYDDAQTAASALLKLEPLDPVTPARWVLEACAAAEQHVLRVAACTTPEEIPASGSPQTEGWAQAHALLSQRLFRA</sequence>
<reference evidence="1" key="2">
    <citation type="submission" date="2020-09" db="EMBL/GenBank/DDBJ databases">
        <authorList>
            <person name="Sun Q."/>
            <person name="Zhou Y."/>
        </authorList>
    </citation>
    <scope>NUCLEOTIDE SEQUENCE</scope>
    <source>
        <strain evidence="1">CGMCC 4.7398</strain>
    </source>
</reference>
<evidence type="ECO:0000313" key="1">
    <source>
        <dbReference type="EMBL" id="GHH74790.1"/>
    </source>
</evidence>
<dbReference type="RefSeq" id="WP_189670013.1">
    <property type="nucleotide sequence ID" value="NZ_BNAS01000004.1"/>
</dbReference>